<feature type="domain" description="Glycosyltransferase subfamily 4-like N-terminal" evidence="1">
    <location>
        <begin position="27"/>
        <end position="210"/>
    </location>
</feature>
<reference evidence="2 3" key="1">
    <citation type="submission" date="2019-02" db="EMBL/GenBank/DDBJ databases">
        <title>Deep-cultivation of Planctomycetes and their phenomic and genomic characterization uncovers novel biology.</title>
        <authorList>
            <person name="Wiegand S."/>
            <person name="Jogler M."/>
            <person name="Boedeker C."/>
            <person name="Pinto D."/>
            <person name="Vollmers J."/>
            <person name="Rivas-Marin E."/>
            <person name="Kohn T."/>
            <person name="Peeters S.H."/>
            <person name="Heuer A."/>
            <person name="Rast P."/>
            <person name="Oberbeckmann S."/>
            <person name="Bunk B."/>
            <person name="Jeske O."/>
            <person name="Meyerdierks A."/>
            <person name="Storesund J.E."/>
            <person name="Kallscheuer N."/>
            <person name="Luecker S."/>
            <person name="Lage O.M."/>
            <person name="Pohl T."/>
            <person name="Merkel B.J."/>
            <person name="Hornburger P."/>
            <person name="Mueller R.-W."/>
            <person name="Bruemmer F."/>
            <person name="Labrenz M."/>
            <person name="Spormann A.M."/>
            <person name="Op Den Camp H."/>
            <person name="Overmann J."/>
            <person name="Amann R."/>
            <person name="Jetten M.S.M."/>
            <person name="Mascher T."/>
            <person name="Medema M.H."/>
            <person name="Devos D.P."/>
            <person name="Kaster A.-K."/>
            <person name="Ovreas L."/>
            <person name="Rohde M."/>
            <person name="Galperin M.Y."/>
            <person name="Jogler C."/>
        </authorList>
    </citation>
    <scope>NUCLEOTIDE SEQUENCE [LARGE SCALE GENOMIC DNA]</scope>
    <source>
        <strain evidence="2 3">CA85</strain>
    </source>
</reference>
<dbReference type="AlphaFoldDB" id="A0A5C5WZX6"/>
<dbReference type="Gene3D" id="3.40.50.2000">
    <property type="entry name" value="Glycogen Phosphorylase B"/>
    <property type="match status" value="2"/>
</dbReference>
<dbReference type="CDD" id="cd03801">
    <property type="entry name" value="GT4_PimA-like"/>
    <property type="match status" value="1"/>
</dbReference>
<gene>
    <name evidence="2" type="primary">pimB_2</name>
    <name evidence="2" type="ORF">CA85_47670</name>
</gene>
<dbReference type="Proteomes" id="UP000318053">
    <property type="component" value="Unassembled WGS sequence"/>
</dbReference>
<evidence type="ECO:0000313" key="3">
    <source>
        <dbReference type="Proteomes" id="UP000318053"/>
    </source>
</evidence>
<dbReference type="InterPro" id="IPR028098">
    <property type="entry name" value="Glyco_trans_4-like_N"/>
</dbReference>
<accession>A0A5C5WZX6</accession>
<dbReference type="Pfam" id="PF13579">
    <property type="entry name" value="Glyco_trans_4_4"/>
    <property type="match status" value="1"/>
</dbReference>
<sequence length="416" mass="45777">MDPSTRLLMLTHRFPFPPTSGDRIRSYNLLRFLASQYRVSLACTADEPVSDQQLSHVREMCEQVHVCPVGGVSRKARAATAFARGKSLTEGMFHTPDLHKRVRDWHQRDPFDFVVVFCSSMYPYVDHPDFRVTPTIVDLVDVDSEKWTQMSVESVVGKRLVYAVEAKRVRALERRIAEQASSIVLVSDSEAELFRQVVAPAASVHGISNGVDTEYFCPGDQSTPAKEAGSTSVALRLVFTGVLSYPPNVEGISWFCEHVFPGIREQFPVELEIVGRSPNARVQSLAAIDGVTVVGEVPDVRPHLHHADVAISPLKLARGIQNKVLEAMACELPVVVTTRSAEGIDAISGQHLLVADNVAQWQAAIAELARQPNRRAVIGKSARQLVVSDYSWPARLSKFLDLIPDPPAAKSLSSPS</sequence>
<name>A0A5C5WZX6_9BACT</name>
<comment type="caution">
    <text evidence="2">The sequence shown here is derived from an EMBL/GenBank/DDBJ whole genome shotgun (WGS) entry which is preliminary data.</text>
</comment>
<dbReference type="EMBL" id="SJPK01000021">
    <property type="protein sequence ID" value="TWT55869.1"/>
    <property type="molecule type" value="Genomic_DNA"/>
</dbReference>
<dbReference type="Pfam" id="PF13692">
    <property type="entry name" value="Glyco_trans_1_4"/>
    <property type="match status" value="1"/>
</dbReference>
<organism evidence="2 3">
    <name type="scientific">Allorhodopirellula solitaria</name>
    <dbReference type="NCBI Taxonomy" id="2527987"/>
    <lineage>
        <taxon>Bacteria</taxon>
        <taxon>Pseudomonadati</taxon>
        <taxon>Planctomycetota</taxon>
        <taxon>Planctomycetia</taxon>
        <taxon>Pirellulales</taxon>
        <taxon>Pirellulaceae</taxon>
        <taxon>Allorhodopirellula</taxon>
    </lineage>
</organism>
<keyword evidence="2" id="KW-0328">Glycosyltransferase</keyword>
<evidence type="ECO:0000313" key="2">
    <source>
        <dbReference type="EMBL" id="TWT55869.1"/>
    </source>
</evidence>
<dbReference type="PANTHER" id="PTHR12526">
    <property type="entry name" value="GLYCOSYLTRANSFERASE"/>
    <property type="match status" value="1"/>
</dbReference>
<dbReference type="NCBIfam" id="TIGR03087">
    <property type="entry name" value="stp1"/>
    <property type="match status" value="1"/>
</dbReference>
<dbReference type="GO" id="GO:0043750">
    <property type="term" value="F:phosphatidylinositol alpha-mannosyltransferase activity"/>
    <property type="evidence" value="ECO:0007669"/>
    <property type="project" value="UniProtKB-EC"/>
</dbReference>
<dbReference type="RefSeq" id="WP_186775139.1">
    <property type="nucleotide sequence ID" value="NZ_SJPK01000021.1"/>
</dbReference>
<dbReference type="SUPFAM" id="SSF53756">
    <property type="entry name" value="UDP-Glycosyltransferase/glycogen phosphorylase"/>
    <property type="match status" value="1"/>
</dbReference>
<protein>
    <submittedName>
        <fullName evidence="2">GDP-mannose-dependent alpha-(1-6)-phosphatidylinositol monomannoside mannosyltransferase</fullName>
        <ecNumber evidence="2">2.4.1.345</ecNumber>
    </submittedName>
</protein>
<evidence type="ECO:0000259" key="1">
    <source>
        <dbReference type="Pfam" id="PF13579"/>
    </source>
</evidence>
<dbReference type="PANTHER" id="PTHR12526:SF600">
    <property type="entry name" value="GLYCOSYL TRANSFERASE GROUP 1"/>
    <property type="match status" value="1"/>
</dbReference>
<keyword evidence="3" id="KW-1185">Reference proteome</keyword>
<dbReference type="EC" id="2.4.1.345" evidence="2"/>
<proteinExistence type="predicted"/>
<dbReference type="InterPro" id="IPR017521">
    <property type="entry name" value="Sugar_tfrase_PEP-CTERM_Stp1"/>
</dbReference>
<keyword evidence="2" id="KW-0808">Transferase</keyword>